<keyword evidence="1" id="KW-0812">Transmembrane</keyword>
<protein>
    <recommendedName>
        <fullName evidence="4">DUF2784 domain-containing protein</fullName>
    </recommendedName>
</protein>
<dbReference type="InParanoid" id="A0A2T0H0J3"/>
<feature type="transmembrane region" description="Helical" evidence="1">
    <location>
        <begin position="38"/>
        <end position="54"/>
    </location>
</feature>
<keyword evidence="3" id="KW-1185">Reference proteome</keyword>
<accession>A0A2T0H0J3</accession>
<evidence type="ECO:0008006" key="4">
    <source>
        <dbReference type="Google" id="ProtNLM"/>
    </source>
</evidence>
<comment type="caution">
    <text evidence="2">The sequence shown here is derived from an EMBL/GenBank/DDBJ whole genome shotgun (WGS) entry which is preliminary data.</text>
</comment>
<keyword evidence="1" id="KW-0472">Membrane</keyword>
<organism evidence="2 3">
    <name type="scientific">Actinopolyspora mortivallis</name>
    <dbReference type="NCBI Taxonomy" id="33906"/>
    <lineage>
        <taxon>Bacteria</taxon>
        <taxon>Bacillati</taxon>
        <taxon>Actinomycetota</taxon>
        <taxon>Actinomycetes</taxon>
        <taxon>Actinopolysporales</taxon>
        <taxon>Actinopolysporaceae</taxon>
        <taxon>Actinopolyspora</taxon>
    </lineage>
</organism>
<feature type="transmembrane region" description="Helical" evidence="1">
    <location>
        <begin position="6"/>
        <end position="26"/>
    </location>
</feature>
<gene>
    <name evidence="2" type="ORF">CEP50_03405</name>
</gene>
<keyword evidence="1" id="KW-1133">Transmembrane helix</keyword>
<dbReference type="RefSeq" id="WP_106112439.1">
    <property type="nucleotide sequence ID" value="NZ_PVSR01000002.1"/>
</dbReference>
<sequence>MLFALLVYSPLVTVAALLFVLIRLAVSRAELLRRPAALCSYVAVLLGGAAHLVFTRGLTHIPIMYGISKCRESRPEWMSEQVRILRYDPRTFPPEANCVWDNGTTSDLVPAYVTPTVYALLLPAVGCALVALYFRLRRSTVHGSRR</sequence>
<dbReference type="EMBL" id="PVSR01000002">
    <property type="protein sequence ID" value="PRW64874.1"/>
    <property type="molecule type" value="Genomic_DNA"/>
</dbReference>
<dbReference type="AlphaFoldDB" id="A0A2T0H0J3"/>
<name>A0A2T0H0J3_ACTMO</name>
<proteinExistence type="predicted"/>
<dbReference type="Proteomes" id="UP000239352">
    <property type="component" value="Unassembled WGS sequence"/>
</dbReference>
<evidence type="ECO:0000313" key="3">
    <source>
        <dbReference type="Proteomes" id="UP000239352"/>
    </source>
</evidence>
<reference evidence="2 3" key="1">
    <citation type="submission" date="2018-03" db="EMBL/GenBank/DDBJ databases">
        <title>Actinopolyspora mortivallis from Sahara, screening for active biomolecules.</title>
        <authorList>
            <person name="Selama O."/>
            <person name="Wellington E.M.H."/>
            <person name="Hacene H."/>
        </authorList>
    </citation>
    <scope>NUCLEOTIDE SEQUENCE [LARGE SCALE GENOMIC DNA]</scope>
    <source>
        <strain evidence="2 3">M5A</strain>
    </source>
</reference>
<evidence type="ECO:0000313" key="2">
    <source>
        <dbReference type="EMBL" id="PRW64874.1"/>
    </source>
</evidence>
<feature type="transmembrane region" description="Helical" evidence="1">
    <location>
        <begin position="117"/>
        <end position="136"/>
    </location>
</feature>
<evidence type="ECO:0000256" key="1">
    <source>
        <dbReference type="SAM" id="Phobius"/>
    </source>
</evidence>